<name>A0ACC1IJD3_9FUNG</name>
<proteinExistence type="predicted"/>
<dbReference type="EMBL" id="JANBPG010000433">
    <property type="protein sequence ID" value="KAJ1896547.1"/>
    <property type="molecule type" value="Genomic_DNA"/>
</dbReference>
<protein>
    <submittedName>
        <fullName evidence="1">Uncharacterized protein</fullName>
    </submittedName>
</protein>
<reference evidence="1" key="1">
    <citation type="submission" date="2022-07" db="EMBL/GenBank/DDBJ databases">
        <title>Phylogenomic reconstructions and comparative analyses of Kickxellomycotina fungi.</title>
        <authorList>
            <person name="Reynolds N.K."/>
            <person name="Stajich J.E."/>
            <person name="Barry K."/>
            <person name="Grigoriev I.V."/>
            <person name="Crous P."/>
            <person name="Smith M.E."/>
        </authorList>
    </citation>
    <scope>NUCLEOTIDE SEQUENCE</scope>
    <source>
        <strain evidence="1">Benny 63K</strain>
    </source>
</reference>
<dbReference type="Proteomes" id="UP001150581">
    <property type="component" value="Unassembled WGS sequence"/>
</dbReference>
<sequence length="193" mass="20906">MSARVPTAFRPLETNKSFGVFEAPVPRRTATAAPSSIYYGTGSSIDTDSYAQERMQLLSRLEQRWYPVRPSTCNPRSSSDCAQPIPRRSYPSSFSGMNSAGTSRPSSSSSQVDLFAAEDAACMELRGIFGNSEFTGSASRSSSANSSIMDVSSRSFDSDMGLFPLEEIIVCPQTPPMRSHNPVPLNTGFGRGY</sequence>
<gene>
    <name evidence="1" type="ORF">LPJ66_003922</name>
</gene>
<organism evidence="1 2">
    <name type="scientific">Kickxella alabastrina</name>
    <dbReference type="NCBI Taxonomy" id="61397"/>
    <lineage>
        <taxon>Eukaryota</taxon>
        <taxon>Fungi</taxon>
        <taxon>Fungi incertae sedis</taxon>
        <taxon>Zoopagomycota</taxon>
        <taxon>Kickxellomycotina</taxon>
        <taxon>Kickxellomycetes</taxon>
        <taxon>Kickxellales</taxon>
        <taxon>Kickxellaceae</taxon>
        <taxon>Kickxella</taxon>
    </lineage>
</organism>
<comment type="caution">
    <text evidence="1">The sequence shown here is derived from an EMBL/GenBank/DDBJ whole genome shotgun (WGS) entry which is preliminary data.</text>
</comment>
<keyword evidence="2" id="KW-1185">Reference proteome</keyword>
<accession>A0ACC1IJD3</accession>
<evidence type="ECO:0000313" key="1">
    <source>
        <dbReference type="EMBL" id="KAJ1896547.1"/>
    </source>
</evidence>
<evidence type="ECO:0000313" key="2">
    <source>
        <dbReference type="Proteomes" id="UP001150581"/>
    </source>
</evidence>